<accession>A0A0L0HUM7</accession>
<evidence type="ECO:0000313" key="2">
    <source>
        <dbReference type="EMBL" id="KND04828.1"/>
    </source>
</evidence>
<dbReference type="OrthoDB" id="10250320at2759"/>
<dbReference type="STRING" id="645134.A0A0L0HUM7"/>
<dbReference type="EMBL" id="KQ257450">
    <property type="protein sequence ID" value="KND04828.1"/>
    <property type="molecule type" value="Genomic_DNA"/>
</dbReference>
<dbReference type="Proteomes" id="UP000053201">
    <property type="component" value="Unassembled WGS sequence"/>
</dbReference>
<protein>
    <recommendedName>
        <fullName evidence="1">Cyclin N-terminal domain-containing protein</fullName>
    </recommendedName>
</protein>
<dbReference type="eggNOG" id="KOG1674">
    <property type="taxonomic scope" value="Eukaryota"/>
</dbReference>
<name>A0A0L0HUM7_SPIPD</name>
<dbReference type="GO" id="GO:0000307">
    <property type="term" value="C:cyclin-dependent protein kinase holoenzyme complex"/>
    <property type="evidence" value="ECO:0007669"/>
    <property type="project" value="TreeGrafter"/>
</dbReference>
<dbReference type="Gene3D" id="1.10.472.10">
    <property type="entry name" value="Cyclin-like"/>
    <property type="match status" value="1"/>
</dbReference>
<dbReference type="GO" id="GO:0005634">
    <property type="term" value="C:nucleus"/>
    <property type="evidence" value="ECO:0007669"/>
    <property type="project" value="TreeGrafter"/>
</dbReference>
<dbReference type="InParanoid" id="A0A0L0HUM7"/>
<proteinExistence type="predicted"/>
<organism evidence="2 3">
    <name type="scientific">Spizellomyces punctatus (strain DAOM BR117)</name>
    <dbReference type="NCBI Taxonomy" id="645134"/>
    <lineage>
        <taxon>Eukaryota</taxon>
        <taxon>Fungi</taxon>
        <taxon>Fungi incertae sedis</taxon>
        <taxon>Chytridiomycota</taxon>
        <taxon>Chytridiomycota incertae sedis</taxon>
        <taxon>Chytridiomycetes</taxon>
        <taxon>Spizellomycetales</taxon>
        <taxon>Spizellomycetaceae</taxon>
        <taxon>Spizellomyces</taxon>
    </lineage>
</organism>
<dbReference type="GeneID" id="27684251"/>
<dbReference type="Pfam" id="PF00134">
    <property type="entry name" value="Cyclin_N"/>
    <property type="match status" value="1"/>
</dbReference>
<dbReference type="InterPro" id="IPR013922">
    <property type="entry name" value="Cyclin_PHO80-like"/>
</dbReference>
<dbReference type="VEuPathDB" id="FungiDB:SPPG_00531"/>
<evidence type="ECO:0000313" key="3">
    <source>
        <dbReference type="Proteomes" id="UP000053201"/>
    </source>
</evidence>
<sequence length="310" mass="33494">MIRPCCRNELLRVTCTQPINAALINLVVDTASQVIPCAPPTPGSVHVPPLHKFVNDFARRMRVSSSTLITAICYLSRLQRKLPSTARGLACTLHRIVLASMLVATKYLYDAPVKNRVWAAHSAVFSLAEVNLMERQLLFLLDFKVGACKEEMEEIILRLRLPDQLDKGCNICNKTAIPDICPTVREEGVLSCVPVPSPILPLLAQQLETQPLPSRLPLAVACRDQEHRTVLLRRPSAGSILDIPSEKHVAPKRGCKTIDTPSGVPVMNIPRSTAPASLAVAAAAAAVAASATVVTAALDVSSTCYAQTVF</sequence>
<gene>
    <name evidence="2" type="ORF">SPPG_00531</name>
</gene>
<dbReference type="GO" id="GO:0019901">
    <property type="term" value="F:protein kinase binding"/>
    <property type="evidence" value="ECO:0007669"/>
    <property type="project" value="InterPro"/>
</dbReference>
<dbReference type="AlphaFoldDB" id="A0A0L0HUM7"/>
<reference evidence="2 3" key="1">
    <citation type="submission" date="2009-08" db="EMBL/GenBank/DDBJ databases">
        <title>The Genome Sequence of Spizellomyces punctatus strain DAOM BR117.</title>
        <authorList>
            <consortium name="The Broad Institute Genome Sequencing Platform"/>
            <person name="Russ C."/>
            <person name="Cuomo C."/>
            <person name="Shea T."/>
            <person name="Young S.K."/>
            <person name="Zeng Q."/>
            <person name="Koehrsen M."/>
            <person name="Haas B."/>
            <person name="Borodovsky M."/>
            <person name="Guigo R."/>
            <person name="Alvarado L."/>
            <person name="Berlin A."/>
            <person name="Bochicchio J."/>
            <person name="Borenstein D."/>
            <person name="Chapman S."/>
            <person name="Chen Z."/>
            <person name="Engels R."/>
            <person name="Freedman E."/>
            <person name="Gellesch M."/>
            <person name="Goldberg J."/>
            <person name="Griggs A."/>
            <person name="Gujja S."/>
            <person name="Heiman D."/>
            <person name="Hepburn T."/>
            <person name="Howarth C."/>
            <person name="Jen D."/>
            <person name="Larson L."/>
            <person name="Lewis B."/>
            <person name="Mehta T."/>
            <person name="Park D."/>
            <person name="Pearson M."/>
            <person name="Roberts A."/>
            <person name="Saif S."/>
            <person name="Shenoy N."/>
            <person name="Sisk P."/>
            <person name="Stolte C."/>
            <person name="Sykes S."/>
            <person name="Thomson T."/>
            <person name="Walk T."/>
            <person name="White J."/>
            <person name="Yandava C."/>
            <person name="Burger G."/>
            <person name="Gray M.W."/>
            <person name="Holland P.W.H."/>
            <person name="King N."/>
            <person name="Lang F.B.F."/>
            <person name="Roger A.J."/>
            <person name="Ruiz-Trillo I."/>
            <person name="Lander E."/>
            <person name="Nusbaum C."/>
        </authorList>
    </citation>
    <scope>NUCLEOTIDE SEQUENCE [LARGE SCALE GENOMIC DNA]</scope>
    <source>
        <strain evidence="2 3">DAOM BR117</strain>
    </source>
</reference>
<dbReference type="PANTHER" id="PTHR15615:SF10">
    <property type="entry name" value="PHO85 CYCLIN-2-RELATED"/>
    <property type="match status" value="1"/>
</dbReference>
<dbReference type="InterPro" id="IPR006671">
    <property type="entry name" value="Cyclin_N"/>
</dbReference>
<evidence type="ECO:0000259" key="1">
    <source>
        <dbReference type="Pfam" id="PF00134"/>
    </source>
</evidence>
<dbReference type="RefSeq" id="XP_016612867.1">
    <property type="nucleotide sequence ID" value="XM_016748855.1"/>
</dbReference>
<dbReference type="PANTHER" id="PTHR15615">
    <property type="match status" value="1"/>
</dbReference>
<dbReference type="OMA" id="TPEMINH"/>
<dbReference type="InterPro" id="IPR036915">
    <property type="entry name" value="Cyclin-like_sf"/>
</dbReference>
<feature type="domain" description="Cyclin N-terminal" evidence="1">
    <location>
        <begin position="51"/>
        <end position="145"/>
    </location>
</feature>
<dbReference type="CDD" id="cd20557">
    <property type="entry name" value="CYCLIN_ScPCL1-like"/>
    <property type="match status" value="1"/>
</dbReference>
<dbReference type="SUPFAM" id="SSF47954">
    <property type="entry name" value="Cyclin-like"/>
    <property type="match status" value="1"/>
</dbReference>
<keyword evidence="3" id="KW-1185">Reference proteome</keyword>
<dbReference type="GO" id="GO:0016538">
    <property type="term" value="F:cyclin-dependent protein serine/threonine kinase regulator activity"/>
    <property type="evidence" value="ECO:0007669"/>
    <property type="project" value="TreeGrafter"/>
</dbReference>